<keyword evidence="1" id="KW-1133">Transmembrane helix</keyword>
<dbReference type="GO" id="GO:0009389">
    <property type="term" value="F:dimethyl sulfoxide reductase activity"/>
    <property type="evidence" value="ECO:0007669"/>
    <property type="project" value="TreeGrafter"/>
</dbReference>
<organism evidence="2 3">
    <name type="scientific">Neomoorella thermoacetica</name>
    <name type="common">Clostridium thermoaceticum</name>
    <dbReference type="NCBI Taxonomy" id="1525"/>
    <lineage>
        <taxon>Bacteria</taxon>
        <taxon>Bacillati</taxon>
        <taxon>Bacillota</taxon>
        <taxon>Clostridia</taxon>
        <taxon>Neomoorellales</taxon>
        <taxon>Neomoorellaceae</taxon>
        <taxon>Neomoorella</taxon>
    </lineage>
</organism>
<feature type="transmembrane region" description="Helical" evidence="1">
    <location>
        <begin position="39"/>
        <end position="59"/>
    </location>
</feature>
<dbReference type="AlphaFoldDB" id="A0A1J5PA32"/>
<feature type="transmembrane region" description="Helical" evidence="1">
    <location>
        <begin position="107"/>
        <end position="131"/>
    </location>
</feature>
<comment type="caution">
    <text evidence="2">The sequence shown here is derived from an EMBL/GenBank/DDBJ whole genome shotgun (WGS) entry which is preliminary data.</text>
</comment>
<sequence>MGKEWALVLFTLLAQMSVGLMVVAQALNLKQRDGLKPVLLWVGILMAASMLISLGHLGSPLGAPRAIFNLKTSWLSREIFFSAGFFVLWQVNYYLELRTQAGEGVKTISGWLAGFCGILALISMANIYVHTILPAWETAYTHIVFYSTALVLGAILYAVLAYRARQEGQGNMLKTTVILANIGVALQLISLPPYLAGLSAGPVAAQETARLLAGAAPVLVFSQALAVIGGLIFTFLALRAYGEKGSALTGQWLYGALVLLILAEFASRYLFYATGVSIMVGQF</sequence>
<dbReference type="GO" id="GO:0009390">
    <property type="term" value="C:dimethyl sulfoxide reductase complex"/>
    <property type="evidence" value="ECO:0007669"/>
    <property type="project" value="TreeGrafter"/>
</dbReference>
<feature type="transmembrane region" description="Helical" evidence="1">
    <location>
        <begin position="6"/>
        <end position="27"/>
    </location>
</feature>
<protein>
    <submittedName>
        <fullName evidence="2">DMSO reductase anchor subunit (DmsC)</fullName>
    </submittedName>
</protein>
<dbReference type="Pfam" id="PF04976">
    <property type="entry name" value="DmsC"/>
    <property type="match status" value="1"/>
</dbReference>
<feature type="transmembrane region" description="Helical" evidence="1">
    <location>
        <begin position="252"/>
        <end position="271"/>
    </location>
</feature>
<dbReference type="InterPro" id="IPR007059">
    <property type="entry name" value="DmsC"/>
</dbReference>
<keyword evidence="1" id="KW-0472">Membrane</keyword>
<feature type="transmembrane region" description="Helical" evidence="1">
    <location>
        <begin position="176"/>
        <end position="195"/>
    </location>
</feature>
<dbReference type="Proteomes" id="UP000182811">
    <property type="component" value="Unassembled WGS sequence"/>
</dbReference>
<reference evidence="2 3" key="1">
    <citation type="submission" date="2016-08" db="EMBL/GenBank/DDBJ databases">
        <title>Genome-based comparison of Moorella thermoacetic strains.</title>
        <authorList>
            <person name="Poehlein A."/>
            <person name="Bengelsdorf F.R."/>
            <person name="Esser C."/>
            <person name="Duerre P."/>
            <person name="Daniel R."/>
        </authorList>
    </citation>
    <scope>NUCLEOTIDE SEQUENCE [LARGE SCALE GENOMIC DNA]</scope>
    <source>
        <strain evidence="2 3">DSM 21394</strain>
    </source>
</reference>
<feature type="transmembrane region" description="Helical" evidence="1">
    <location>
        <begin position="79"/>
        <end position="95"/>
    </location>
</feature>
<feature type="transmembrane region" description="Helical" evidence="1">
    <location>
        <begin position="143"/>
        <end position="164"/>
    </location>
</feature>
<name>A0A1J5PA32_NEOTH</name>
<dbReference type="EMBL" id="MDDC01000004">
    <property type="protein sequence ID" value="OIQ60645.1"/>
    <property type="molecule type" value="Genomic_DNA"/>
</dbReference>
<dbReference type="GO" id="GO:0019645">
    <property type="term" value="P:anaerobic electron transport chain"/>
    <property type="evidence" value="ECO:0007669"/>
    <property type="project" value="InterPro"/>
</dbReference>
<feature type="transmembrane region" description="Helical" evidence="1">
    <location>
        <begin position="215"/>
        <end position="240"/>
    </location>
</feature>
<evidence type="ECO:0000313" key="2">
    <source>
        <dbReference type="EMBL" id="OIQ60645.1"/>
    </source>
</evidence>
<evidence type="ECO:0000313" key="3">
    <source>
        <dbReference type="Proteomes" id="UP000182811"/>
    </source>
</evidence>
<proteinExistence type="predicted"/>
<dbReference type="PANTHER" id="PTHR38095:SF2">
    <property type="entry name" value="ANAEROBIC DIMETHYL SULFOXIDE REDUCTASE CHAIN C"/>
    <property type="match status" value="1"/>
</dbReference>
<gene>
    <name evidence="2" type="ORF">MOTE_06090</name>
</gene>
<dbReference type="PANTHER" id="PTHR38095">
    <property type="entry name" value="ANAEROBIC DIMETHYL SULFOXIDE REDUCTASE CHAIN YNFH"/>
    <property type="match status" value="1"/>
</dbReference>
<evidence type="ECO:0000256" key="1">
    <source>
        <dbReference type="SAM" id="Phobius"/>
    </source>
</evidence>
<accession>A0A1J5PA32</accession>
<dbReference type="OrthoDB" id="2083322at2"/>
<keyword evidence="1" id="KW-0812">Transmembrane</keyword>
<dbReference type="GO" id="GO:0005886">
    <property type="term" value="C:plasma membrane"/>
    <property type="evidence" value="ECO:0007669"/>
    <property type="project" value="TreeGrafter"/>
</dbReference>